<dbReference type="Proteomes" id="UP001295444">
    <property type="component" value="Chromosome 05"/>
</dbReference>
<name>A0AAD1S8Z3_PELCU</name>
<dbReference type="PROSITE" id="PS50158">
    <property type="entry name" value="ZF_CCHC"/>
    <property type="match status" value="3"/>
</dbReference>
<dbReference type="AlphaFoldDB" id="A0AAD1S8Z3"/>
<dbReference type="EMBL" id="OW240916">
    <property type="protein sequence ID" value="CAH2293568.1"/>
    <property type="molecule type" value="Genomic_DNA"/>
</dbReference>
<keyword evidence="3" id="KW-0677">Repeat</keyword>
<feature type="domain" description="CCHC-type" evidence="11">
    <location>
        <begin position="329"/>
        <end position="344"/>
    </location>
</feature>
<accession>A0AAD1S8Z3</accession>
<keyword evidence="13" id="KW-1185">Reference proteome</keyword>
<feature type="compositionally biased region" description="Basic residues" evidence="10">
    <location>
        <begin position="529"/>
        <end position="540"/>
    </location>
</feature>
<evidence type="ECO:0000256" key="10">
    <source>
        <dbReference type="SAM" id="MobiDB-lite"/>
    </source>
</evidence>
<dbReference type="GO" id="GO:0003723">
    <property type="term" value="F:RNA binding"/>
    <property type="evidence" value="ECO:0007669"/>
    <property type="project" value="TreeGrafter"/>
</dbReference>
<feature type="region of interest" description="Disordered" evidence="10">
    <location>
        <begin position="117"/>
        <end position="146"/>
    </location>
</feature>
<evidence type="ECO:0000256" key="5">
    <source>
        <dbReference type="ARBA" id="ARBA00022833"/>
    </source>
</evidence>
<evidence type="ECO:0000256" key="4">
    <source>
        <dbReference type="ARBA" id="ARBA00022771"/>
    </source>
</evidence>
<keyword evidence="2" id="KW-0479">Metal-binding</keyword>
<feature type="region of interest" description="Disordered" evidence="10">
    <location>
        <begin position="497"/>
        <end position="565"/>
    </location>
</feature>
<feature type="domain" description="CCHC-type" evidence="11">
    <location>
        <begin position="266"/>
        <end position="281"/>
    </location>
</feature>
<gene>
    <name evidence="12" type="ORF">PECUL_23A049647</name>
</gene>
<evidence type="ECO:0000256" key="9">
    <source>
        <dbReference type="PROSITE-ProRule" id="PRU00047"/>
    </source>
</evidence>
<dbReference type="InterPro" id="IPR036875">
    <property type="entry name" value="Znf_CCHC_sf"/>
</dbReference>
<organism evidence="12 13">
    <name type="scientific">Pelobates cultripes</name>
    <name type="common">Western spadefoot toad</name>
    <dbReference type="NCBI Taxonomy" id="61616"/>
    <lineage>
        <taxon>Eukaryota</taxon>
        <taxon>Metazoa</taxon>
        <taxon>Chordata</taxon>
        <taxon>Craniata</taxon>
        <taxon>Vertebrata</taxon>
        <taxon>Euteleostomi</taxon>
        <taxon>Amphibia</taxon>
        <taxon>Batrachia</taxon>
        <taxon>Anura</taxon>
        <taxon>Pelobatoidea</taxon>
        <taxon>Pelobatidae</taxon>
        <taxon>Pelobates</taxon>
    </lineage>
</organism>
<reference evidence="12" key="1">
    <citation type="submission" date="2022-03" db="EMBL/GenBank/DDBJ databases">
        <authorList>
            <person name="Alioto T."/>
            <person name="Alioto T."/>
            <person name="Gomez Garrido J."/>
        </authorList>
    </citation>
    <scope>NUCLEOTIDE SEQUENCE</scope>
</reference>
<dbReference type="GO" id="GO:0008270">
    <property type="term" value="F:zinc ion binding"/>
    <property type="evidence" value="ECO:0007669"/>
    <property type="project" value="UniProtKB-KW"/>
</dbReference>
<dbReference type="GO" id="GO:0071035">
    <property type="term" value="P:nuclear polyadenylation-dependent rRNA catabolic process"/>
    <property type="evidence" value="ECO:0007669"/>
    <property type="project" value="TreeGrafter"/>
</dbReference>
<proteinExistence type="predicted"/>
<evidence type="ECO:0000259" key="11">
    <source>
        <dbReference type="PROSITE" id="PS50158"/>
    </source>
</evidence>
<dbReference type="GO" id="GO:0071036">
    <property type="term" value="P:nuclear polyadenylation-dependent snoRNA catabolic process"/>
    <property type="evidence" value="ECO:0007669"/>
    <property type="project" value="TreeGrafter"/>
</dbReference>
<evidence type="ECO:0000256" key="2">
    <source>
        <dbReference type="ARBA" id="ARBA00022723"/>
    </source>
</evidence>
<dbReference type="InterPro" id="IPR001878">
    <property type="entry name" value="Znf_CCHC"/>
</dbReference>
<dbReference type="Gene3D" id="4.10.60.10">
    <property type="entry name" value="Zinc finger, CCHC-type"/>
    <property type="match status" value="2"/>
</dbReference>
<dbReference type="GO" id="GO:0071037">
    <property type="term" value="P:nuclear polyadenylation-dependent snRNA catabolic process"/>
    <property type="evidence" value="ECO:0007669"/>
    <property type="project" value="TreeGrafter"/>
</dbReference>
<evidence type="ECO:0000256" key="3">
    <source>
        <dbReference type="ARBA" id="ARBA00022737"/>
    </source>
</evidence>
<keyword evidence="4 9" id="KW-0863">Zinc-finger</keyword>
<evidence type="ECO:0000256" key="6">
    <source>
        <dbReference type="ARBA" id="ARBA00023242"/>
    </source>
</evidence>
<keyword evidence="5" id="KW-0862">Zinc</keyword>
<evidence type="ECO:0000256" key="7">
    <source>
        <dbReference type="ARBA" id="ARBA00041190"/>
    </source>
</evidence>
<dbReference type="GO" id="GO:0071038">
    <property type="term" value="P:TRAMP-dependent tRNA surveillance pathway"/>
    <property type="evidence" value="ECO:0007669"/>
    <property type="project" value="TreeGrafter"/>
</dbReference>
<feature type="compositionally biased region" description="Basic residues" evidence="10">
    <location>
        <begin position="554"/>
        <end position="565"/>
    </location>
</feature>
<protein>
    <recommendedName>
        <fullName evidence="7">Zinc finger CCHC domain-containing protein 7</fullName>
    </recommendedName>
    <alternativeName>
        <fullName evidence="8">TRAMP-like complex RNA-binding factor ZCCHC7</fullName>
    </alternativeName>
</protein>
<evidence type="ECO:0000313" key="12">
    <source>
        <dbReference type="EMBL" id="CAH2293568.1"/>
    </source>
</evidence>
<sequence length="565" mass="64526">MFHDEDDGDEDRAAYEDELYRDESSSEDSIDSEVEFYLYSQVHYSQNLTESNKEEIDADPQQCISEKKPQLNSSVITVTDNDEISDSSGVIILSDTMEEDSVYSLKTKRKSSKASLHWKGVLHKPGNQSTPKDNKSCSSHSKLSSGCKTGQLNVSRSYKGGLIQEVLVIRGSSEDERIDEYVVDTETESESDQSDLENWMLLGRAKEEGDTSIQLNIEGCRSPSTTDGEGGIDWSIGERDTEAQIGNYASTRRSSNRYYTDKDVVCRNCNKRGHLSKNCPSPRKMPACCLCGERGHFQNTCPARYCSNCFLPGHLYRDCIERAYWKKDCHRCSMTGHYADACPEIWRQYHLTVKPGPIRKLKSGQAKKNVYCCNCARKGHCIYECTEKLMYNGSFPSCQLVFTYDGDRDIWKRNERAKLKIKELQDADLLPYAVSGPDKDLDMSPSKKKKKHLKEFKHLHGKEKPHTSKKNAYLEKITEKKLKKRCSFLKSQALGEDFPRGGSAKSSKPKKKKHFDNNLFGESAGERFKKQKRNRRKHKGERYTAVDESLLIIKQRKKKSKKNNN</sequence>
<dbReference type="GO" id="GO:0071039">
    <property type="term" value="P:nuclear polyadenylation-dependent CUT catabolic process"/>
    <property type="evidence" value="ECO:0007669"/>
    <property type="project" value="TreeGrafter"/>
</dbReference>
<dbReference type="InterPro" id="IPR051644">
    <property type="entry name" value="TRAMP_AT-DNA-binding"/>
</dbReference>
<dbReference type="PANTHER" id="PTHR46543:SF1">
    <property type="entry name" value="ZINC FINGER CCHC DOMAIN-CONTAINING PROTEIN 7"/>
    <property type="match status" value="1"/>
</dbReference>
<evidence type="ECO:0000256" key="8">
    <source>
        <dbReference type="ARBA" id="ARBA00043023"/>
    </source>
</evidence>
<feature type="compositionally biased region" description="Low complexity" evidence="10">
    <location>
        <begin position="136"/>
        <end position="146"/>
    </location>
</feature>
<dbReference type="SMART" id="SM00343">
    <property type="entry name" value="ZnF_C2HC"/>
    <property type="match status" value="5"/>
</dbReference>
<keyword evidence="6" id="KW-0539">Nucleus</keyword>
<dbReference type="PANTHER" id="PTHR46543">
    <property type="entry name" value="ZINC FINGER CCHC DOMAIN-CONTAINING PROTEIN 7"/>
    <property type="match status" value="1"/>
</dbReference>
<dbReference type="SUPFAM" id="SSF57756">
    <property type="entry name" value="Retrovirus zinc finger-like domains"/>
    <property type="match status" value="2"/>
</dbReference>
<dbReference type="GO" id="GO:0031499">
    <property type="term" value="C:TRAMP complex"/>
    <property type="evidence" value="ECO:0007669"/>
    <property type="project" value="TreeGrafter"/>
</dbReference>
<comment type="subcellular location">
    <subcellularLocation>
        <location evidence="1">Nucleus</location>
    </subcellularLocation>
</comment>
<feature type="domain" description="CCHC-type" evidence="11">
    <location>
        <begin position="288"/>
        <end position="302"/>
    </location>
</feature>
<evidence type="ECO:0000256" key="1">
    <source>
        <dbReference type="ARBA" id="ARBA00004123"/>
    </source>
</evidence>
<dbReference type="GO" id="GO:0071031">
    <property type="term" value="P:nuclear mRNA surveillance of mRNA 3'-end processing"/>
    <property type="evidence" value="ECO:0007669"/>
    <property type="project" value="TreeGrafter"/>
</dbReference>
<feature type="region of interest" description="Disordered" evidence="10">
    <location>
        <begin position="1"/>
        <end position="29"/>
    </location>
</feature>
<dbReference type="Pfam" id="PF00098">
    <property type="entry name" value="zf-CCHC"/>
    <property type="match status" value="1"/>
</dbReference>
<evidence type="ECO:0000313" key="13">
    <source>
        <dbReference type="Proteomes" id="UP001295444"/>
    </source>
</evidence>